<feature type="signal peptide" evidence="14">
    <location>
        <begin position="1"/>
        <end position="26"/>
    </location>
</feature>
<evidence type="ECO:0000256" key="8">
    <source>
        <dbReference type="ARBA" id="ARBA00023242"/>
    </source>
</evidence>
<feature type="compositionally biased region" description="Polar residues" evidence="13">
    <location>
        <begin position="443"/>
        <end position="453"/>
    </location>
</feature>
<dbReference type="PROSITE" id="PS50118">
    <property type="entry name" value="HMG_BOX_2"/>
    <property type="match status" value="1"/>
</dbReference>
<feature type="region of interest" description="Disordered" evidence="13">
    <location>
        <begin position="346"/>
        <end position="393"/>
    </location>
</feature>
<feature type="compositionally biased region" description="Basic and acidic residues" evidence="13">
    <location>
        <begin position="187"/>
        <end position="196"/>
    </location>
</feature>
<reference evidence="16 17" key="1">
    <citation type="journal article" date="2018" name="Gigascience">
        <title>Genomes of trombidid mites reveal novel predicted allergens and laterally-transferred genes associated with secondary metabolism.</title>
        <authorList>
            <person name="Dong X."/>
            <person name="Chaisiri K."/>
            <person name="Xia D."/>
            <person name="Armstrong S.D."/>
            <person name="Fang Y."/>
            <person name="Donnelly M.J."/>
            <person name="Kadowaki T."/>
            <person name="McGarry J.W."/>
            <person name="Darby A.C."/>
            <person name="Makepeace B.L."/>
        </authorList>
    </citation>
    <scope>NUCLEOTIDE SEQUENCE [LARGE SCALE GENOMIC DNA]</scope>
    <source>
        <strain evidence="16">UoL-UT</strain>
    </source>
</reference>
<dbReference type="PANTHER" id="PTHR10373:SF38">
    <property type="entry name" value="PROTEIN PANGOLIN, ISOFORM J"/>
    <property type="match status" value="1"/>
</dbReference>
<dbReference type="GO" id="GO:0019900">
    <property type="term" value="F:kinase binding"/>
    <property type="evidence" value="ECO:0007669"/>
    <property type="project" value="UniProtKB-ARBA"/>
</dbReference>
<dbReference type="GO" id="GO:0000978">
    <property type="term" value="F:RNA polymerase II cis-regulatory region sequence-specific DNA binding"/>
    <property type="evidence" value="ECO:0007669"/>
    <property type="project" value="TreeGrafter"/>
</dbReference>
<dbReference type="GO" id="GO:0000785">
    <property type="term" value="C:chromatin"/>
    <property type="evidence" value="ECO:0007669"/>
    <property type="project" value="TreeGrafter"/>
</dbReference>
<dbReference type="Pfam" id="PF00505">
    <property type="entry name" value="HMG_box"/>
    <property type="match status" value="1"/>
</dbReference>
<keyword evidence="5 12" id="KW-0238">DNA-binding</keyword>
<dbReference type="EMBL" id="NCKV01001041">
    <property type="protein sequence ID" value="RWS29164.1"/>
    <property type="molecule type" value="Genomic_DNA"/>
</dbReference>
<evidence type="ECO:0000256" key="14">
    <source>
        <dbReference type="SAM" id="SignalP"/>
    </source>
</evidence>
<keyword evidence="17" id="KW-1185">Reference proteome</keyword>
<name>A0A443SNR9_9ACAR</name>
<protein>
    <recommendedName>
        <fullName evidence="11">dTCF</fullName>
    </recommendedName>
</protein>
<dbReference type="GO" id="GO:0010628">
    <property type="term" value="P:positive regulation of gene expression"/>
    <property type="evidence" value="ECO:0007669"/>
    <property type="project" value="UniProtKB-ARBA"/>
</dbReference>
<evidence type="ECO:0000256" key="11">
    <source>
        <dbReference type="ARBA" id="ARBA00080285"/>
    </source>
</evidence>
<keyword evidence="7" id="KW-0804">Transcription</keyword>
<dbReference type="AlphaFoldDB" id="A0A443SNR9"/>
<comment type="subcellular location">
    <subcellularLocation>
        <location evidence="1">Nucleus</location>
    </subcellularLocation>
</comment>
<evidence type="ECO:0000256" key="5">
    <source>
        <dbReference type="ARBA" id="ARBA00023125"/>
    </source>
</evidence>
<proteinExistence type="inferred from homology"/>
<dbReference type="CDD" id="cd21996">
    <property type="entry name" value="HMG-box_TCF7-like"/>
    <property type="match status" value="1"/>
</dbReference>
<feature type="compositionally biased region" description="Polar residues" evidence="13">
    <location>
        <begin position="197"/>
        <end position="212"/>
    </location>
</feature>
<evidence type="ECO:0000256" key="1">
    <source>
        <dbReference type="ARBA" id="ARBA00004123"/>
    </source>
</evidence>
<feature type="region of interest" description="Disordered" evidence="13">
    <location>
        <begin position="118"/>
        <end position="217"/>
    </location>
</feature>
<dbReference type="SMART" id="SM01366">
    <property type="entry name" value="c-clamp"/>
    <property type="match status" value="1"/>
</dbReference>
<feature type="domain" description="HMG box" evidence="15">
    <location>
        <begin position="218"/>
        <end position="286"/>
    </location>
</feature>
<evidence type="ECO:0000313" key="17">
    <source>
        <dbReference type="Proteomes" id="UP000288716"/>
    </source>
</evidence>
<dbReference type="Gene3D" id="1.10.30.10">
    <property type="entry name" value="High mobility group box domain"/>
    <property type="match status" value="1"/>
</dbReference>
<evidence type="ECO:0000256" key="9">
    <source>
        <dbReference type="ARBA" id="ARBA00053480"/>
    </source>
</evidence>
<accession>A0A443SNR9</accession>
<dbReference type="Proteomes" id="UP000288716">
    <property type="component" value="Unassembled WGS sequence"/>
</dbReference>
<dbReference type="InterPro" id="IPR024940">
    <property type="entry name" value="TCF/LEF"/>
</dbReference>
<feature type="compositionally biased region" description="Low complexity" evidence="13">
    <location>
        <begin position="379"/>
        <end position="393"/>
    </location>
</feature>
<dbReference type="FunFam" id="1.10.30.10:FF:000001">
    <property type="entry name" value="transcription factor 7 isoform X2"/>
    <property type="match status" value="1"/>
</dbReference>
<feature type="compositionally biased region" description="Polar residues" evidence="13">
    <location>
        <begin position="175"/>
        <end position="186"/>
    </location>
</feature>
<gene>
    <name evidence="16" type="ORF">B4U80_06432</name>
</gene>
<evidence type="ECO:0000256" key="4">
    <source>
        <dbReference type="ARBA" id="ARBA00023015"/>
    </source>
</evidence>
<feature type="compositionally biased region" description="Polar residues" evidence="13">
    <location>
        <begin position="346"/>
        <end position="359"/>
    </location>
</feature>
<dbReference type="InterPro" id="IPR036910">
    <property type="entry name" value="HMG_box_dom_sf"/>
</dbReference>
<comment type="function">
    <text evidence="9">Segment polarity protein. Functions together with arm to transduce the Wingless (Wg) signal in embryos and in developing adult tissues. Acts as a transcriptional activator, but in the absence of arm, it binds to gro and acts as a transcriptional repressor of wg-responsive genes.</text>
</comment>
<dbReference type="VEuPathDB" id="VectorBase:LDEU002876"/>
<evidence type="ECO:0000256" key="3">
    <source>
        <dbReference type="ARBA" id="ARBA00022687"/>
    </source>
</evidence>
<dbReference type="GO" id="GO:0001222">
    <property type="term" value="F:transcription corepressor binding"/>
    <property type="evidence" value="ECO:0007669"/>
    <property type="project" value="UniProtKB-ARBA"/>
</dbReference>
<feature type="compositionally biased region" description="Polar residues" evidence="13">
    <location>
        <begin position="148"/>
        <end position="160"/>
    </location>
</feature>
<evidence type="ECO:0000259" key="15">
    <source>
        <dbReference type="PROSITE" id="PS50118"/>
    </source>
</evidence>
<keyword evidence="3" id="KW-0879">Wnt signaling pathway</keyword>
<dbReference type="GO" id="GO:0035277">
    <property type="term" value="P:spiracle morphogenesis, open tracheal system"/>
    <property type="evidence" value="ECO:0007669"/>
    <property type="project" value="UniProtKB-ARBA"/>
</dbReference>
<keyword evidence="14" id="KW-0732">Signal</keyword>
<keyword evidence="6" id="KW-0010">Activator</keyword>
<dbReference type="GO" id="GO:0007500">
    <property type="term" value="P:mesodermal cell fate determination"/>
    <property type="evidence" value="ECO:0007669"/>
    <property type="project" value="UniProtKB-ARBA"/>
</dbReference>
<evidence type="ECO:0000256" key="13">
    <source>
        <dbReference type="SAM" id="MobiDB-lite"/>
    </source>
</evidence>
<dbReference type="GO" id="GO:0060070">
    <property type="term" value="P:canonical Wnt signaling pathway"/>
    <property type="evidence" value="ECO:0007669"/>
    <property type="project" value="TreeGrafter"/>
</dbReference>
<comment type="subunit">
    <text evidence="10">Binds to the beta-catenin homolog arm or to gro.</text>
</comment>
<evidence type="ECO:0000313" key="16">
    <source>
        <dbReference type="EMBL" id="RWS29164.1"/>
    </source>
</evidence>
<comment type="similarity">
    <text evidence="2">Belongs to the TCF/LEF family.</text>
</comment>
<dbReference type="GO" id="GO:0045892">
    <property type="term" value="P:negative regulation of DNA-templated transcription"/>
    <property type="evidence" value="ECO:0007669"/>
    <property type="project" value="UniProtKB-ARBA"/>
</dbReference>
<dbReference type="GO" id="GO:0007435">
    <property type="term" value="P:salivary gland morphogenesis"/>
    <property type="evidence" value="ECO:0007669"/>
    <property type="project" value="UniProtKB-ARBA"/>
</dbReference>
<dbReference type="SUPFAM" id="SSF47095">
    <property type="entry name" value="HMG-box"/>
    <property type="match status" value="1"/>
</dbReference>
<comment type="caution">
    <text evidence="16">The sequence shown here is derived from an EMBL/GenBank/DDBJ whole genome shotgun (WGS) entry which is preliminary data.</text>
</comment>
<evidence type="ECO:0000256" key="12">
    <source>
        <dbReference type="PROSITE-ProRule" id="PRU00267"/>
    </source>
</evidence>
<dbReference type="OrthoDB" id="2307332at2759"/>
<sequence length="480" mass="52831">ARRYSPICLRTRFRLITSILIASCAGIPRPPMYPLPTGQYSHSVFAELTQWHSSAMYPMASSAFRGPYLPNLTGSAFPNFSTPSLVPPPHTLSGHPSLQQLSSGNQKHVDLTSMVASGMSPLSQTRHESLNGLSSRNCLPSYPHHSSPRNSDVKSVNRNHSGGSSGISVSSPQSANHSISSPTTIDINKHSADHNHVNNSNAHKFNNHSSNARNDKHIKKPLNAFMLYMKDMRSKVVAECTLKESAAINQILGKRWHSLPREEQAKYYDMARKERQLHLQLYPGWTAKDNYAINQKKKKKKRDKSTDGEGGSLKKCRARFGLDNQTRWCKPCRRKKKCVRFSDCNDTTNESEDNLNSVESLEAPTPDSKSATETDSDTLNVSPLGLSLSSPSVPNSEYVLPHITNRLSQSSLPSQSELTPRSQSSSSSSTLASLSCPPRNSPIGPNNPLSIEQLTRPHCPVSRTSAPSTPNSFISTTCVF</sequence>
<feature type="DNA-binding region" description="HMG box" evidence="12">
    <location>
        <begin position="218"/>
        <end position="286"/>
    </location>
</feature>
<organism evidence="16 17">
    <name type="scientific">Leptotrombidium deliense</name>
    <dbReference type="NCBI Taxonomy" id="299467"/>
    <lineage>
        <taxon>Eukaryota</taxon>
        <taxon>Metazoa</taxon>
        <taxon>Ecdysozoa</taxon>
        <taxon>Arthropoda</taxon>
        <taxon>Chelicerata</taxon>
        <taxon>Arachnida</taxon>
        <taxon>Acari</taxon>
        <taxon>Acariformes</taxon>
        <taxon>Trombidiformes</taxon>
        <taxon>Prostigmata</taxon>
        <taxon>Anystina</taxon>
        <taxon>Parasitengona</taxon>
        <taxon>Trombiculoidea</taxon>
        <taxon>Trombiculidae</taxon>
        <taxon>Leptotrombidium</taxon>
    </lineage>
</organism>
<feature type="region of interest" description="Disordered" evidence="13">
    <location>
        <begin position="410"/>
        <end position="453"/>
    </location>
</feature>
<evidence type="ECO:0000256" key="7">
    <source>
        <dbReference type="ARBA" id="ARBA00023163"/>
    </source>
</evidence>
<evidence type="ECO:0000256" key="6">
    <source>
        <dbReference type="ARBA" id="ARBA00023159"/>
    </source>
</evidence>
<feature type="chain" id="PRO_5019191821" description="dTCF" evidence="14">
    <location>
        <begin position="27"/>
        <end position="480"/>
    </location>
</feature>
<dbReference type="SMART" id="SM00398">
    <property type="entry name" value="HMG"/>
    <property type="match status" value="1"/>
</dbReference>
<dbReference type="GO" id="GO:1990907">
    <property type="term" value="C:beta-catenin-TCF complex"/>
    <property type="evidence" value="ECO:0007669"/>
    <property type="project" value="TreeGrafter"/>
</dbReference>
<dbReference type="STRING" id="299467.A0A443SNR9"/>
<evidence type="ECO:0000256" key="2">
    <source>
        <dbReference type="ARBA" id="ARBA00006569"/>
    </source>
</evidence>
<dbReference type="GO" id="GO:0000981">
    <property type="term" value="F:DNA-binding transcription factor activity, RNA polymerase II-specific"/>
    <property type="evidence" value="ECO:0007669"/>
    <property type="project" value="TreeGrafter"/>
</dbReference>
<dbReference type="GO" id="GO:0072091">
    <property type="term" value="P:regulation of stem cell proliferation"/>
    <property type="evidence" value="ECO:0007669"/>
    <property type="project" value="UniProtKB-ARBA"/>
</dbReference>
<feature type="compositionally biased region" description="Low complexity" evidence="13">
    <location>
        <begin position="410"/>
        <end position="435"/>
    </location>
</feature>
<evidence type="ECO:0000256" key="10">
    <source>
        <dbReference type="ARBA" id="ARBA00061799"/>
    </source>
</evidence>
<dbReference type="InterPro" id="IPR009071">
    <property type="entry name" value="HMG_box_dom"/>
</dbReference>
<keyword evidence="4" id="KW-0805">Transcription regulation</keyword>
<feature type="non-terminal residue" evidence="16">
    <location>
        <position position="1"/>
    </location>
</feature>
<dbReference type="PANTHER" id="PTHR10373">
    <property type="entry name" value="TRANSCRIPTION FACTOR 7 FAMILY MEMBER"/>
    <property type="match status" value="1"/>
</dbReference>
<keyword evidence="8 12" id="KW-0539">Nucleus</keyword>